<dbReference type="Gene3D" id="3.40.50.300">
    <property type="entry name" value="P-loop containing nucleotide triphosphate hydrolases"/>
    <property type="match status" value="2"/>
</dbReference>
<evidence type="ECO:0000256" key="3">
    <source>
        <dbReference type="SAM" id="MobiDB-lite"/>
    </source>
</evidence>
<dbReference type="InterPro" id="IPR006073">
    <property type="entry name" value="GTP-bd"/>
</dbReference>
<dbReference type="CDD" id="cd01898">
    <property type="entry name" value="Obg"/>
    <property type="match status" value="1"/>
</dbReference>
<dbReference type="OrthoDB" id="347018at2759"/>
<dbReference type="Gene3D" id="2.70.210.12">
    <property type="entry name" value="GTP1/OBG domain"/>
    <property type="match status" value="1"/>
</dbReference>
<dbReference type="EMBL" id="VLTM01000101">
    <property type="protein sequence ID" value="KAA0153258.1"/>
    <property type="molecule type" value="Genomic_DNA"/>
</dbReference>
<dbReference type="PANTHER" id="PTHR11702">
    <property type="entry name" value="DEVELOPMENTALLY REGULATED GTP-BINDING PROTEIN-RELATED"/>
    <property type="match status" value="1"/>
</dbReference>
<dbReference type="Proteomes" id="UP000324907">
    <property type="component" value="Unassembled WGS sequence"/>
</dbReference>
<sequence length="537" mass="55591">MQATALRRTLRVGLAARGCAKRCGSGFTGGATTGGFTDRVRVQVSGGRGGLGVVAFETVDVGKKKPSGGMGGIGGNVVIRATDSVSELRFSRYVLHGADGGDASGNGKNGRRGRDKIVNVPCGTVVKEVERTFLFEDEPDEPEDADIALSAGLTPQEREELGLAPPGGGAASDEDGASQGLVHRKRSGERFRERIRVLADLVDDGQRLVVARGGAPGLGNRHMGREQASSEETRARSHIAGSPGQTRFLELELRALADVGLVGFPNAGKSSLLRILSKARPKVASYAFTTLQPVIGTARFDDGAALRIADIPGLISGAHANRGLGHEFLRHVQRTSVLVYVVDAAGARASAMRDAFAPERAARIARRRAEQAGLSEQLAAMLEEQASLAALGSGADGLRAGAGSWIASTPLAAAHSPAERAVADAVASEVDAEMIAEGLLAPPAATFPPAEKEPTGASDPVSDLRALQAEIQAYDPGMAARPALVVANKCDLPGAAEGVAALRQATSLPVIETSARNNAGGELLAQSLRFLVRRGPT</sequence>
<feature type="region of interest" description="Disordered" evidence="3">
    <location>
        <begin position="159"/>
        <end position="185"/>
    </location>
</feature>
<dbReference type="Proteomes" id="UP000322899">
    <property type="component" value="Unassembled WGS sequence"/>
</dbReference>
<evidence type="ECO:0000256" key="1">
    <source>
        <dbReference type="ARBA" id="ARBA00022741"/>
    </source>
</evidence>
<reference evidence="6" key="2">
    <citation type="submission" date="2021-01" db="EMBL/GenBank/DDBJ databases">
        <authorList>
            <person name="Corre E."/>
            <person name="Pelletier E."/>
            <person name="Niang G."/>
            <person name="Scheremetjew M."/>
            <person name="Finn R."/>
            <person name="Kale V."/>
            <person name="Holt S."/>
            <person name="Cochrane G."/>
            <person name="Meng A."/>
            <person name="Brown T."/>
            <person name="Cohen L."/>
        </authorList>
    </citation>
    <scope>NUCLEOTIDE SEQUENCE</scope>
    <source>
        <strain evidence="6">E4-10</strain>
    </source>
</reference>
<dbReference type="SUPFAM" id="SSF82051">
    <property type="entry name" value="Obg GTP-binding protein N-terminal domain"/>
    <property type="match status" value="1"/>
</dbReference>
<dbReference type="PROSITE" id="PS51710">
    <property type="entry name" value="G_OBG"/>
    <property type="match status" value="1"/>
</dbReference>
<evidence type="ECO:0000259" key="4">
    <source>
        <dbReference type="PROSITE" id="PS51710"/>
    </source>
</evidence>
<dbReference type="InterPro" id="IPR027417">
    <property type="entry name" value="P-loop_NTPase"/>
</dbReference>
<evidence type="ECO:0000313" key="8">
    <source>
        <dbReference type="EMBL" id="KAA0162724.1"/>
    </source>
</evidence>
<evidence type="ECO:0000313" key="10">
    <source>
        <dbReference type="Proteomes" id="UP000322899"/>
    </source>
</evidence>
<proteinExistence type="predicted"/>
<evidence type="ECO:0000313" key="7">
    <source>
        <dbReference type="EMBL" id="KAA0153258.1"/>
    </source>
</evidence>
<keyword evidence="2" id="KW-0342">GTP-binding</keyword>
<dbReference type="InterPro" id="IPR006169">
    <property type="entry name" value="GTP1_OBG_dom"/>
</dbReference>
<name>A0A5A8EL68_CAFRO</name>
<dbReference type="PANTHER" id="PTHR11702:SF31">
    <property type="entry name" value="MITOCHONDRIAL RIBOSOME-ASSOCIATED GTPASE 2"/>
    <property type="match status" value="1"/>
</dbReference>
<evidence type="ECO:0000313" key="11">
    <source>
        <dbReference type="Proteomes" id="UP000324907"/>
    </source>
</evidence>
<evidence type="ECO:0008006" key="13">
    <source>
        <dbReference type="Google" id="ProtNLM"/>
    </source>
</evidence>
<dbReference type="GO" id="GO:0005739">
    <property type="term" value="C:mitochondrion"/>
    <property type="evidence" value="ECO:0007669"/>
    <property type="project" value="TreeGrafter"/>
</dbReference>
<dbReference type="Pfam" id="PF01926">
    <property type="entry name" value="MMR_HSR1"/>
    <property type="match status" value="1"/>
</dbReference>
<dbReference type="InterPro" id="IPR036726">
    <property type="entry name" value="GTP1_OBG_dom_sf"/>
</dbReference>
<dbReference type="Pfam" id="PF01018">
    <property type="entry name" value="GTP1_OBG"/>
    <property type="match status" value="2"/>
</dbReference>
<protein>
    <recommendedName>
        <fullName evidence="13">OBG-type G domain-containing protein</fullName>
    </recommendedName>
</protein>
<accession>A0A5A8EL68</accession>
<dbReference type="EMBL" id="VLTO01000004">
    <property type="protein sequence ID" value="KAA0177417.1"/>
    <property type="molecule type" value="Genomic_DNA"/>
</dbReference>
<reference evidence="10 11" key="1">
    <citation type="submission" date="2019-07" db="EMBL/GenBank/DDBJ databases">
        <title>Genomes of Cafeteria roenbergensis.</title>
        <authorList>
            <person name="Fischer M.G."/>
            <person name="Hackl T."/>
            <person name="Roman M."/>
        </authorList>
    </citation>
    <scope>NUCLEOTIDE SEQUENCE [LARGE SCALE GENOMIC DNA]</scope>
    <source>
        <strain evidence="7 12">Cflag</strain>
        <strain evidence="9 10">E4-10P</strain>
        <strain evidence="8 11">RCC970-E3</strain>
    </source>
</reference>
<feature type="domain" description="Obg" evidence="5">
    <location>
        <begin position="34"/>
        <end position="256"/>
    </location>
</feature>
<keyword evidence="1" id="KW-0547">Nucleotide-binding</keyword>
<dbReference type="InterPro" id="IPR045086">
    <property type="entry name" value="OBG_GTPase"/>
</dbReference>
<dbReference type="EMBL" id="VLTL01000077">
    <property type="protein sequence ID" value="KAA0162724.1"/>
    <property type="molecule type" value="Genomic_DNA"/>
</dbReference>
<gene>
    <name evidence="6" type="ORF">CROE0942_LOCUS356</name>
    <name evidence="9" type="ORF">FNF27_01195</name>
    <name evidence="8" type="ORF">FNF28_04605</name>
    <name evidence="7" type="ORF">FNF31_06502</name>
</gene>
<dbReference type="InterPro" id="IPR031167">
    <property type="entry name" value="G_OBG"/>
</dbReference>
<evidence type="ECO:0000313" key="12">
    <source>
        <dbReference type="Proteomes" id="UP000325113"/>
    </source>
</evidence>
<feature type="domain" description="OBG-type G" evidence="4">
    <location>
        <begin position="257"/>
        <end position="537"/>
    </location>
</feature>
<dbReference type="PROSITE" id="PS51883">
    <property type="entry name" value="OBG"/>
    <property type="match status" value="1"/>
</dbReference>
<organism evidence="9 10">
    <name type="scientific">Cafeteria roenbergensis</name>
    <name type="common">Marine flagellate</name>
    <dbReference type="NCBI Taxonomy" id="33653"/>
    <lineage>
        <taxon>Eukaryota</taxon>
        <taxon>Sar</taxon>
        <taxon>Stramenopiles</taxon>
        <taxon>Bigyra</taxon>
        <taxon>Opalozoa</taxon>
        <taxon>Bicosoecida</taxon>
        <taxon>Cafeteriaceae</taxon>
        <taxon>Cafeteria</taxon>
    </lineage>
</organism>
<evidence type="ECO:0000259" key="5">
    <source>
        <dbReference type="PROSITE" id="PS51883"/>
    </source>
</evidence>
<dbReference type="AlphaFoldDB" id="A0A5A8EL68"/>
<dbReference type="Proteomes" id="UP000325113">
    <property type="component" value="Unassembled WGS sequence"/>
</dbReference>
<evidence type="ECO:0000313" key="9">
    <source>
        <dbReference type="EMBL" id="KAA0177417.1"/>
    </source>
</evidence>
<evidence type="ECO:0000256" key="2">
    <source>
        <dbReference type="ARBA" id="ARBA00023134"/>
    </source>
</evidence>
<dbReference type="GO" id="GO:0005525">
    <property type="term" value="F:GTP binding"/>
    <property type="evidence" value="ECO:0007669"/>
    <property type="project" value="UniProtKB-KW"/>
</dbReference>
<dbReference type="GO" id="GO:0042254">
    <property type="term" value="P:ribosome biogenesis"/>
    <property type="evidence" value="ECO:0007669"/>
    <property type="project" value="UniProtKB-UniRule"/>
</dbReference>
<dbReference type="PRINTS" id="PR00326">
    <property type="entry name" value="GTP1OBG"/>
</dbReference>
<dbReference type="SUPFAM" id="SSF52540">
    <property type="entry name" value="P-loop containing nucleoside triphosphate hydrolases"/>
    <property type="match status" value="1"/>
</dbReference>
<evidence type="ECO:0000313" key="6">
    <source>
        <dbReference type="EMBL" id="CAD8556024.1"/>
    </source>
</evidence>
<dbReference type="EMBL" id="HBET01000487">
    <property type="protein sequence ID" value="CAD8556024.1"/>
    <property type="molecule type" value="Transcribed_RNA"/>
</dbReference>
<dbReference type="GO" id="GO:0003924">
    <property type="term" value="F:GTPase activity"/>
    <property type="evidence" value="ECO:0007669"/>
    <property type="project" value="InterPro"/>
</dbReference>